<keyword evidence="2" id="KW-1185">Reference proteome</keyword>
<evidence type="ECO:0000313" key="2">
    <source>
        <dbReference type="Proteomes" id="UP000505355"/>
    </source>
</evidence>
<dbReference type="RefSeq" id="WP_173413157.1">
    <property type="nucleotide sequence ID" value="NZ_CP054139.1"/>
</dbReference>
<sequence>MSQTTTTPTTRDRFLAGEKFRINSSETLYYDQYTPDAACISDNDRNYYCSIRNITDETFSVWGFFIDVSINRTYNFSDLNFI</sequence>
<dbReference type="KEGG" id="mmab:HQ865_01320"/>
<evidence type="ECO:0000313" key="1">
    <source>
        <dbReference type="EMBL" id="QKJ28455.1"/>
    </source>
</evidence>
<organism evidence="1 2">
    <name type="scientific">Mucilaginibacter mali</name>
    <dbReference type="NCBI Taxonomy" id="2740462"/>
    <lineage>
        <taxon>Bacteria</taxon>
        <taxon>Pseudomonadati</taxon>
        <taxon>Bacteroidota</taxon>
        <taxon>Sphingobacteriia</taxon>
        <taxon>Sphingobacteriales</taxon>
        <taxon>Sphingobacteriaceae</taxon>
        <taxon>Mucilaginibacter</taxon>
    </lineage>
</organism>
<name>A0A7D4TSN3_9SPHI</name>
<gene>
    <name evidence="1" type="ORF">HQ865_01320</name>
</gene>
<dbReference type="Proteomes" id="UP000505355">
    <property type="component" value="Chromosome"/>
</dbReference>
<reference evidence="1 2" key="1">
    <citation type="submission" date="2020-05" db="EMBL/GenBank/DDBJ databases">
        <title>Mucilaginibacter mali sp. nov.</title>
        <authorList>
            <person name="Kim H.S."/>
            <person name="Lee K.C."/>
            <person name="Suh M.K."/>
            <person name="Kim J.-S."/>
            <person name="Han K.-I."/>
            <person name="Eom M.K."/>
            <person name="Shin Y.K."/>
            <person name="Lee J.-S."/>
        </authorList>
    </citation>
    <scope>NUCLEOTIDE SEQUENCE [LARGE SCALE GENOMIC DNA]</scope>
    <source>
        <strain evidence="1 2">G2-14</strain>
    </source>
</reference>
<accession>A0A7D4TSN3</accession>
<proteinExistence type="predicted"/>
<dbReference type="EMBL" id="CP054139">
    <property type="protein sequence ID" value="QKJ28455.1"/>
    <property type="molecule type" value="Genomic_DNA"/>
</dbReference>
<dbReference type="AlphaFoldDB" id="A0A7D4TSN3"/>
<protein>
    <submittedName>
        <fullName evidence="1">Uncharacterized protein</fullName>
    </submittedName>
</protein>